<comment type="subcellular location">
    <subcellularLocation>
        <location evidence="1">Cytoplasm</location>
        <location evidence="1">Cytosol</location>
    </subcellularLocation>
</comment>
<keyword evidence="7" id="KW-0067">ATP-binding</keyword>
<dbReference type="Gene3D" id="1.10.533.10">
    <property type="entry name" value="Death Domain, Fas"/>
    <property type="match status" value="1"/>
</dbReference>
<dbReference type="Proteomes" id="UP000694427">
    <property type="component" value="Unplaced"/>
</dbReference>
<feature type="domain" description="NACHT" evidence="12">
    <location>
        <begin position="196"/>
        <end position="332"/>
    </location>
</feature>
<dbReference type="GO" id="GO:0005524">
    <property type="term" value="F:ATP binding"/>
    <property type="evidence" value="ECO:0007669"/>
    <property type="project" value="UniProtKB-KW"/>
</dbReference>
<dbReference type="SUPFAM" id="SSF52540">
    <property type="entry name" value="P-loop containing nucleoside triphosphate hydrolases"/>
    <property type="match status" value="1"/>
</dbReference>
<keyword evidence="6" id="KW-0378">Hydrolase</keyword>
<dbReference type="SUPFAM" id="SSF47986">
    <property type="entry name" value="DEATH domain"/>
    <property type="match status" value="1"/>
</dbReference>
<protein>
    <submittedName>
        <fullName evidence="15">NACHT, LRR and PYD domains-containing protein 1 homolog</fullName>
    </submittedName>
</protein>
<keyword evidence="9" id="KW-0391">Immunity</keyword>
<evidence type="ECO:0000256" key="5">
    <source>
        <dbReference type="ARBA" id="ARBA00022741"/>
    </source>
</evidence>
<evidence type="ECO:0000256" key="2">
    <source>
        <dbReference type="ARBA" id="ARBA00022490"/>
    </source>
</evidence>
<reference evidence="15" key="1">
    <citation type="submission" date="2025-04" db="UniProtKB">
        <authorList>
            <consortium name="RefSeq"/>
        </authorList>
    </citation>
    <scope>IDENTIFICATION</scope>
    <source>
        <tissue evidence="15">Muscle</tissue>
    </source>
</reference>
<name>A0A8C1LW69_CYPCA</name>
<dbReference type="InterPro" id="IPR050637">
    <property type="entry name" value="NLRP_innate_immun_reg"/>
</dbReference>
<dbReference type="Pfam" id="PF00619">
    <property type="entry name" value="CARD"/>
    <property type="match status" value="1"/>
</dbReference>
<organism evidence="13 14">
    <name type="scientific">Cyprinus carpio</name>
    <name type="common">Common carp</name>
    <dbReference type="NCBI Taxonomy" id="7962"/>
    <lineage>
        <taxon>Eukaryota</taxon>
        <taxon>Metazoa</taxon>
        <taxon>Chordata</taxon>
        <taxon>Craniata</taxon>
        <taxon>Vertebrata</taxon>
        <taxon>Euteleostomi</taxon>
        <taxon>Actinopterygii</taxon>
        <taxon>Neopterygii</taxon>
        <taxon>Teleostei</taxon>
        <taxon>Ostariophysi</taxon>
        <taxon>Cypriniformes</taxon>
        <taxon>Cyprinidae</taxon>
        <taxon>Cyprininae</taxon>
        <taxon>Cyprinus</taxon>
    </lineage>
</organism>
<evidence type="ECO:0000256" key="3">
    <source>
        <dbReference type="ARBA" id="ARBA00022588"/>
    </source>
</evidence>
<keyword evidence="8" id="KW-0832">Ubl conjugation</keyword>
<dbReference type="InterPro" id="IPR029495">
    <property type="entry name" value="NACHT-assoc"/>
</dbReference>
<gene>
    <name evidence="13 15" type="primary">LOC109047454</name>
</gene>
<dbReference type="PROSITE" id="PS50209">
    <property type="entry name" value="CARD"/>
    <property type="match status" value="1"/>
</dbReference>
<dbReference type="InterPro" id="IPR001315">
    <property type="entry name" value="CARD"/>
</dbReference>
<evidence type="ECO:0000256" key="1">
    <source>
        <dbReference type="ARBA" id="ARBA00004514"/>
    </source>
</evidence>
<dbReference type="SMART" id="SM01288">
    <property type="entry name" value="FISNA"/>
    <property type="match status" value="1"/>
</dbReference>
<dbReference type="GO" id="GO:0006954">
    <property type="term" value="P:inflammatory response"/>
    <property type="evidence" value="ECO:0007669"/>
    <property type="project" value="UniProtKB-KW"/>
</dbReference>
<dbReference type="InterPro" id="IPR011029">
    <property type="entry name" value="DEATH-like_dom_sf"/>
</dbReference>
<dbReference type="PANTHER" id="PTHR45690:SF19">
    <property type="entry name" value="NACHT, LRR AND PYD DOMAINS-CONTAINING PROTEIN 3"/>
    <property type="match status" value="1"/>
</dbReference>
<sequence>MDQDLECARFVDAHWATLVQRVKMVMPIVDELRSGGMLEWEPYCKIRAADTNQERMRELYEVLHSGGDKVKSAFYSQLETQEPCLFRALGFTGNHTHFEKTQTPEISSVILKYKKQICSEYQYVTEYNSLPGEYVLLSERYTQPLILQTHRDQQERQEELCSSGERLQQVLNSRTSHESSYLNSLFNPGDHRISPSAIILQGNSGNGKTLTVQKIMLDWASGDLYKEQFDIVFHLKCKEINCISGKKSLVEILSNSCSLTSDQISQILQHSPEKVLFIIDGFDELRLTEDINHISPNTDPIQKAPPQVTLCALLKGHILPESFLLVTTRSTATDTLGKLLKTPQRFTEIMGFSEIGVEEYFQKFFQNEELFRKAYEYVKVNETLITACSIPVICWIICTTIKERFEVGADVTSGLETTTSIYFDFVSTLLQHHCQGLSQSVPSLLRSLGQLAERGMLEQQVLFDEESVNEMVSDPAGNPFLCKFLFKRRISQETMFSFMHLSFQEFFTALYYVLLDEEESQRKVSELLSIPSNDCLPTSYPPRFAAVVQFAFGLLNKDVRRTLKKKHGLVVHAQTHLKKWILEELRTGHPLGDRTLFWLHCLYELHEADFVKEAMEAWTLINPSDGLLRRIDCWALLYCSQCCHSMNELYITNSGLTCKMLSMILPAVRNFKKLTFHLVDLSDSFLVELMCALVRGRTLSSLRLSSDCSTRGCLSCSVHSLDLSLSEETCSIRIGTLCEDPVPSFLKLTLTLPRSELISIDWTNIQILHQRDLDALMHFLSSFSKLKKLKLKIGCLTKKYSLWTLQIIQNFPSVTELLVDADFLLEEVIKVLQGSYTRPACRLEVRGFICNKQSQKCTVPKDWHQRCNQNMTIHLDSQGFSMKNERTPLFWD</sequence>
<evidence type="ECO:0000259" key="11">
    <source>
        <dbReference type="PROSITE" id="PS50209"/>
    </source>
</evidence>
<dbReference type="SUPFAM" id="SSF52047">
    <property type="entry name" value="RNI-like"/>
    <property type="match status" value="1"/>
</dbReference>
<dbReference type="GeneID" id="109047454"/>
<keyword evidence="5" id="KW-0547">Nucleotide-binding</keyword>
<proteinExistence type="predicted"/>
<dbReference type="KEGG" id="ccar:109047454"/>
<evidence type="ECO:0000313" key="13">
    <source>
        <dbReference type="Ensembl" id="ENSCCRP00010068603.1"/>
    </source>
</evidence>
<reference evidence="13" key="2">
    <citation type="submission" date="2025-05" db="UniProtKB">
        <authorList>
            <consortium name="Ensembl"/>
        </authorList>
    </citation>
    <scope>IDENTIFICATION</scope>
</reference>
<dbReference type="InterPro" id="IPR007111">
    <property type="entry name" value="NACHT_NTPase"/>
</dbReference>
<dbReference type="OrthoDB" id="120976at2759"/>
<dbReference type="CDD" id="cd08330">
    <property type="entry name" value="CARD_ASC_NALP1"/>
    <property type="match status" value="1"/>
</dbReference>
<dbReference type="Pfam" id="PF05729">
    <property type="entry name" value="NACHT"/>
    <property type="match status" value="1"/>
</dbReference>
<accession>A0A8C1LW69</accession>
<dbReference type="SMR" id="A0A8C1LW69"/>
<dbReference type="OMA" id="DQDLECA"/>
<evidence type="ECO:0000256" key="8">
    <source>
        <dbReference type="ARBA" id="ARBA00022843"/>
    </source>
</evidence>
<evidence type="ECO:0000256" key="6">
    <source>
        <dbReference type="ARBA" id="ARBA00022801"/>
    </source>
</evidence>
<dbReference type="Ensembl" id="ENSCCRT00010075784.1">
    <property type="protein sequence ID" value="ENSCCRP00010068603.1"/>
    <property type="gene ID" value="ENSCCRG00010029710.1"/>
</dbReference>
<dbReference type="PANTHER" id="PTHR45690">
    <property type="entry name" value="NACHT, LRR AND PYD DOMAINS-CONTAINING PROTEIN 12"/>
    <property type="match status" value="1"/>
</dbReference>
<evidence type="ECO:0000313" key="14">
    <source>
        <dbReference type="Proteomes" id="UP000694427"/>
    </source>
</evidence>
<evidence type="ECO:0000256" key="9">
    <source>
        <dbReference type="ARBA" id="ARBA00022859"/>
    </source>
</evidence>
<dbReference type="GO" id="GO:0042981">
    <property type="term" value="P:regulation of apoptotic process"/>
    <property type="evidence" value="ECO:0007669"/>
    <property type="project" value="InterPro"/>
</dbReference>
<dbReference type="InterPro" id="IPR041075">
    <property type="entry name" value="NOD1/2_WH"/>
</dbReference>
<evidence type="ECO:0000256" key="10">
    <source>
        <dbReference type="ARBA" id="ARBA00023198"/>
    </source>
</evidence>
<evidence type="ECO:0000256" key="4">
    <source>
        <dbReference type="ARBA" id="ARBA00022737"/>
    </source>
</evidence>
<dbReference type="InterPro" id="IPR041267">
    <property type="entry name" value="NLRP_HD2"/>
</dbReference>
<evidence type="ECO:0000259" key="12">
    <source>
        <dbReference type="PROSITE" id="PS50837"/>
    </source>
</evidence>
<dbReference type="Gene3D" id="3.40.50.300">
    <property type="entry name" value="P-loop containing nucleotide triphosphate hydrolases"/>
    <property type="match status" value="1"/>
</dbReference>
<dbReference type="Pfam" id="PF17779">
    <property type="entry name" value="WHD_NOD2"/>
    <property type="match status" value="1"/>
</dbReference>
<dbReference type="Pfam" id="PF17776">
    <property type="entry name" value="NLRC4_HD2"/>
    <property type="match status" value="1"/>
</dbReference>
<dbReference type="RefSeq" id="XP_042634371.1">
    <property type="nucleotide sequence ID" value="XM_042778437.1"/>
</dbReference>
<feature type="domain" description="CARD" evidence="11">
    <location>
        <begin position="3"/>
        <end position="93"/>
    </location>
</feature>
<dbReference type="InterPro" id="IPR033516">
    <property type="entry name" value="CARD8/ASC/NALP1_CARD"/>
</dbReference>
<keyword evidence="4" id="KW-0677">Repeat</keyword>
<keyword evidence="2" id="KW-0963">Cytoplasm</keyword>
<keyword evidence="10" id="KW-0395">Inflammatory response</keyword>
<evidence type="ECO:0000313" key="15">
    <source>
        <dbReference type="RefSeq" id="XP_042634371.1"/>
    </source>
</evidence>
<dbReference type="GO" id="GO:0045087">
    <property type="term" value="P:innate immune response"/>
    <property type="evidence" value="ECO:0007669"/>
    <property type="project" value="UniProtKB-KW"/>
</dbReference>
<dbReference type="Pfam" id="PF14484">
    <property type="entry name" value="FISNA"/>
    <property type="match status" value="1"/>
</dbReference>
<dbReference type="PROSITE" id="PS50837">
    <property type="entry name" value="NACHT"/>
    <property type="match status" value="1"/>
</dbReference>
<dbReference type="InterPro" id="IPR027417">
    <property type="entry name" value="P-loop_NTPase"/>
</dbReference>
<dbReference type="AlphaFoldDB" id="A0A8C1LW69"/>
<dbReference type="Proteomes" id="UP001155660">
    <property type="component" value="Chromosome A2"/>
</dbReference>
<evidence type="ECO:0000256" key="7">
    <source>
        <dbReference type="ARBA" id="ARBA00022840"/>
    </source>
</evidence>
<dbReference type="GO" id="GO:0061702">
    <property type="term" value="C:canonical inflammasome complex"/>
    <property type="evidence" value="ECO:0007669"/>
    <property type="project" value="UniProtKB-SubCell"/>
</dbReference>
<keyword evidence="14" id="KW-1185">Reference proteome</keyword>
<keyword evidence="3" id="KW-0399">Innate immunity</keyword>